<comment type="caution">
    <text evidence="1">The sequence shown here is derived from an EMBL/GenBank/DDBJ whole genome shotgun (WGS) entry which is preliminary data.</text>
</comment>
<dbReference type="Proteomes" id="UP001150941">
    <property type="component" value="Unassembled WGS sequence"/>
</dbReference>
<reference evidence="1" key="2">
    <citation type="journal article" date="2023" name="IMA Fungus">
        <title>Comparative genomic study of the Penicillium genus elucidates a diverse pangenome and 15 lateral gene transfer events.</title>
        <authorList>
            <person name="Petersen C."/>
            <person name="Sorensen T."/>
            <person name="Nielsen M.R."/>
            <person name="Sondergaard T.E."/>
            <person name="Sorensen J.L."/>
            <person name="Fitzpatrick D.A."/>
            <person name="Frisvad J.C."/>
            <person name="Nielsen K.L."/>
        </authorList>
    </citation>
    <scope>NUCLEOTIDE SEQUENCE</scope>
    <source>
        <strain evidence="1">IBT 19713</strain>
    </source>
</reference>
<reference evidence="1" key="1">
    <citation type="submission" date="2022-11" db="EMBL/GenBank/DDBJ databases">
        <authorList>
            <person name="Petersen C."/>
        </authorList>
    </citation>
    <scope>NUCLEOTIDE SEQUENCE</scope>
    <source>
        <strain evidence="1">IBT 19713</strain>
    </source>
</reference>
<proteinExistence type="predicted"/>
<protein>
    <submittedName>
        <fullName evidence="1">Uncharacterized protein</fullName>
    </submittedName>
</protein>
<dbReference type="EMBL" id="JAPQKS010000004">
    <property type="protein sequence ID" value="KAJ5232683.1"/>
    <property type="molecule type" value="Genomic_DNA"/>
</dbReference>
<dbReference type="GeneID" id="83202238"/>
<evidence type="ECO:0000313" key="2">
    <source>
        <dbReference type="Proteomes" id="UP001150941"/>
    </source>
</evidence>
<name>A0A9W9NZP2_9EURO</name>
<dbReference type="RefSeq" id="XP_058330675.1">
    <property type="nucleotide sequence ID" value="XM_058474935.1"/>
</dbReference>
<gene>
    <name evidence="1" type="ORF">N7468_005639</name>
</gene>
<organism evidence="1 2">
    <name type="scientific">Penicillium chermesinum</name>
    <dbReference type="NCBI Taxonomy" id="63820"/>
    <lineage>
        <taxon>Eukaryota</taxon>
        <taxon>Fungi</taxon>
        <taxon>Dikarya</taxon>
        <taxon>Ascomycota</taxon>
        <taxon>Pezizomycotina</taxon>
        <taxon>Eurotiomycetes</taxon>
        <taxon>Eurotiomycetidae</taxon>
        <taxon>Eurotiales</taxon>
        <taxon>Aspergillaceae</taxon>
        <taxon>Penicillium</taxon>
    </lineage>
</organism>
<accession>A0A9W9NZP2</accession>
<dbReference type="AlphaFoldDB" id="A0A9W9NZP2"/>
<evidence type="ECO:0000313" key="1">
    <source>
        <dbReference type="EMBL" id="KAJ5232683.1"/>
    </source>
</evidence>
<sequence length="90" mass="9824">MLDGAASWLKTKSPAADEFDFQGWTLVSKWVMILGLIRFIAGEQEFACYAPAKQNTEGLQVQLEARSRVLSSAIPLPPLVFTKPSDPGSV</sequence>
<keyword evidence="2" id="KW-1185">Reference proteome</keyword>